<dbReference type="GO" id="GO:0005615">
    <property type="term" value="C:extracellular space"/>
    <property type="evidence" value="ECO:0007669"/>
    <property type="project" value="TreeGrafter"/>
</dbReference>
<dbReference type="OrthoDB" id="5975172at2759"/>
<dbReference type="InterPro" id="IPR036056">
    <property type="entry name" value="Fibrinogen-like_C"/>
</dbReference>
<name>A0A913WYI9_EXADI</name>
<sequence length="354" mass="39056">MPHSIWSTVFAGLAFALCLADAIDQSSVSSTFTQLEEPGSGNVYRNEIINKFRGSSAISCALRCGREDKCRVIELDVAGNFCTLRTKITKAQSKRFVTMKKVGIAREASTALVGEVFSSCQDVFSKKRPRVNGAYNIRTGNTTTMTYCHMDNTTTCGDGGWTLVMKINGSKRELGYSSGYWTNKTSLNVERGLYLDDVSTVLPTYWSTPLTQICIGVKQPGQSASLAKWLKLELNNNATSLFDVMTGNDSKPFQPLGVQAWRTAFAPRLAINRSDVEGINVISASEHKESARLGVFGYIVLQRMSLNYLIGVGLFDKWFADETNLRISCGYVVMDINGYGQANRNSSICYIFVQ</sequence>
<dbReference type="AlphaFoldDB" id="A0A913WYI9"/>
<dbReference type="GeneID" id="110235033"/>
<feature type="chain" id="PRO_5037548310" description="Apple domain-containing protein" evidence="2">
    <location>
        <begin position="23"/>
        <end position="354"/>
    </location>
</feature>
<dbReference type="RefSeq" id="XP_020896109.1">
    <property type="nucleotide sequence ID" value="XM_021040450.2"/>
</dbReference>
<evidence type="ECO:0000313" key="4">
    <source>
        <dbReference type="Proteomes" id="UP000887567"/>
    </source>
</evidence>
<evidence type="ECO:0000256" key="2">
    <source>
        <dbReference type="SAM" id="SignalP"/>
    </source>
</evidence>
<keyword evidence="2" id="KW-0732">Signal</keyword>
<keyword evidence="1" id="KW-1015">Disulfide bond</keyword>
<protein>
    <recommendedName>
        <fullName evidence="5">Apple domain-containing protein</fullName>
    </recommendedName>
</protein>
<reference evidence="3" key="1">
    <citation type="submission" date="2022-11" db="UniProtKB">
        <authorList>
            <consortium name="EnsemblMetazoa"/>
        </authorList>
    </citation>
    <scope>IDENTIFICATION</scope>
</reference>
<dbReference type="KEGG" id="epa:110235033"/>
<evidence type="ECO:0000256" key="1">
    <source>
        <dbReference type="ARBA" id="ARBA00023157"/>
    </source>
</evidence>
<dbReference type="PANTHER" id="PTHR16146:SF46">
    <property type="entry name" value="INTELECTIN-1A-RELATED"/>
    <property type="match status" value="1"/>
</dbReference>
<dbReference type="GO" id="GO:0070492">
    <property type="term" value="F:oligosaccharide binding"/>
    <property type="evidence" value="ECO:0007669"/>
    <property type="project" value="TreeGrafter"/>
</dbReference>
<keyword evidence="4" id="KW-1185">Reference proteome</keyword>
<evidence type="ECO:0008006" key="5">
    <source>
        <dbReference type="Google" id="ProtNLM"/>
    </source>
</evidence>
<accession>A0A913WYI9</accession>
<proteinExistence type="predicted"/>
<organism evidence="3 4">
    <name type="scientific">Exaiptasia diaphana</name>
    <name type="common">Tropical sea anemone</name>
    <name type="synonym">Aiptasia pulchella</name>
    <dbReference type="NCBI Taxonomy" id="2652724"/>
    <lineage>
        <taxon>Eukaryota</taxon>
        <taxon>Metazoa</taxon>
        <taxon>Cnidaria</taxon>
        <taxon>Anthozoa</taxon>
        <taxon>Hexacorallia</taxon>
        <taxon>Actiniaria</taxon>
        <taxon>Aiptasiidae</taxon>
        <taxon>Exaiptasia</taxon>
    </lineage>
</organism>
<dbReference type="SUPFAM" id="SSF56496">
    <property type="entry name" value="Fibrinogen C-terminal domain-like"/>
    <property type="match status" value="1"/>
</dbReference>
<feature type="signal peptide" evidence="2">
    <location>
        <begin position="1"/>
        <end position="22"/>
    </location>
</feature>
<dbReference type="EnsemblMetazoa" id="XM_021040450.2">
    <property type="protein sequence ID" value="XP_020896109.1"/>
    <property type="gene ID" value="LOC110235033"/>
</dbReference>
<evidence type="ECO:0000313" key="3">
    <source>
        <dbReference type="EnsemblMetazoa" id="XP_020896109.1"/>
    </source>
</evidence>
<dbReference type="Proteomes" id="UP000887567">
    <property type="component" value="Unplaced"/>
</dbReference>
<dbReference type="PANTHER" id="PTHR16146">
    <property type="entry name" value="INTELECTIN"/>
    <property type="match status" value="1"/>
</dbReference>